<protein>
    <submittedName>
        <fullName evidence="2">Uncharacterized protein</fullName>
    </submittedName>
</protein>
<gene>
    <name evidence="2" type="ORF">QR680_000092</name>
</gene>
<proteinExistence type="predicted"/>
<accession>A0AA39GTB9</accession>
<dbReference type="AlphaFoldDB" id="A0AA39GTB9"/>
<keyword evidence="3" id="KW-1185">Reference proteome</keyword>
<evidence type="ECO:0000256" key="1">
    <source>
        <dbReference type="SAM" id="SignalP"/>
    </source>
</evidence>
<reference evidence="2" key="1">
    <citation type="submission" date="2023-06" db="EMBL/GenBank/DDBJ databases">
        <title>Genomic analysis of the entomopathogenic nematode Steinernema hermaphroditum.</title>
        <authorList>
            <person name="Schwarz E.M."/>
            <person name="Heppert J.K."/>
            <person name="Baniya A."/>
            <person name="Schwartz H.T."/>
            <person name="Tan C.-H."/>
            <person name="Antoshechkin I."/>
            <person name="Sternberg P.W."/>
            <person name="Goodrich-Blair H."/>
            <person name="Dillman A.R."/>
        </authorList>
    </citation>
    <scope>NUCLEOTIDE SEQUENCE</scope>
    <source>
        <strain evidence="2">PS9179</strain>
        <tissue evidence="2">Whole animal</tissue>
    </source>
</reference>
<evidence type="ECO:0000313" key="2">
    <source>
        <dbReference type="EMBL" id="KAK0393195.1"/>
    </source>
</evidence>
<name>A0AA39GTB9_9BILA</name>
<comment type="caution">
    <text evidence="2">The sequence shown here is derived from an EMBL/GenBank/DDBJ whole genome shotgun (WGS) entry which is preliminary data.</text>
</comment>
<feature type="chain" id="PRO_5041409633" evidence="1">
    <location>
        <begin position="21"/>
        <end position="108"/>
    </location>
</feature>
<dbReference type="EMBL" id="JAUCMV010000005">
    <property type="protein sequence ID" value="KAK0393195.1"/>
    <property type="molecule type" value="Genomic_DNA"/>
</dbReference>
<dbReference type="Proteomes" id="UP001175271">
    <property type="component" value="Unassembled WGS sequence"/>
</dbReference>
<evidence type="ECO:0000313" key="3">
    <source>
        <dbReference type="Proteomes" id="UP001175271"/>
    </source>
</evidence>
<sequence length="108" mass="12062">MDLLLVLLVATSVSVTRVLGQQPIYYQQPQVYYPQVQYPVLAQPQLFYTQQPQQQYPVQYAPQAHSPSTINNRINNIGAICHGRSASFSSCYRIVNDACADASSIGIR</sequence>
<organism evidence="2 3">
    <name type="scientific">Steinernema hermaphroditum</name>
    <dbReference type="NCBI Taxonomy" id="289476"/>
    <lineage>
        <taxon>Eukaryota</taxon>
        <taxon>Metazoa</taxon>
        <taxon>Ecdysozoa</taxon>
        <taxon>Nematoda</taxon>
        <taxon>Chromadorea</taxon>
        <taxon>Rhabditida</taxon>
        <taxon>Tylenchina</taxon>
        <taxon>Panagrolaimomorpha</taxon>
        <taxon>Strongyloidoidea</taxon>
        <taxon>Steinernematidae</taxon>
        <taxon>Steinernema</taxon>
    </lineage>
</organism>
<feature type="signal peptide" evidence="1">
    <location>
        <begin position="1"/>
        <end position="20"/>
    </location>
</feature>
<keyword evidence="1" id="KW-0732">Signal</keyword>